<proteinExistence type="predicted"/>
<dbReference type="InterPro" id="IPR029063">
    <property type="entry name" value="SAM-dependent_MTases_sf"/>
</dbReference>
<dbReference type="Pfam" id="PF13578">
    <property type="entry name" value="Methyltransf_24"/>
    <property type="match status" value="1"/>
</dbReference>
<dbReference type="Gene3D" id="3.40.50.150">
    <property type="entry name" value="Vaccinia Virus protein VP39"/>
    <property type="match status" value="1"/>
</dbReference>
<dbReference type="EMBL" id="CP104143">
    <property type="protein sequence ID" value="UWU12766.1"/>
    <property type="molecule type" value="Genomic_DNA"/>
</dbReference>
<sequence length="235" mass="25977">MSEPEDLETMHAEGRVTAMTHLDTIREVRRKLAINGPSRARTVDDFANVTLPERDCDAIRDVTAAENPDTVIEIGLAYGSSALAIGEALISVGGKRHLILDPFQESEFRNAGWEAIRAAQLDGIAALLREKSQIALPRLATEGLLADAAFVDGSHVFHNVFIDLYYLQIVVRPGGLVVLDDYWWPGVATASHYFETNLGWQSQEVANGTPGRLRALRLPESPVKSDFRKLTPFWL</sequence>
<keyword evidence="1" id="KW-0489">Methyltransferase</keyword>
<evidence type="ECO:0000313" key="1">
    <source>
        <dbReference type="EMBL" id="UWU12766.1"/>
    </source>
</evidence>
<dbReference type="Proteomes" id="UP001060123">
    <property type="component" value="Chromosome"/>
</dbReference>
<organism evidence="1 2">
    <name type="scientific">Rhizobium sullae</name>
    <name type="common">Rhizobium hedysari</name>
    <dbReference type="NCBI Taxonomy" id="50338"/>
    <lineage>
        <taxon>Bacteria</taxon>
        <taxon>Pseudomonadati</taxon>
        <taxon>Pseudomonadota</taxon>
        <taxon>Alphaproteobacteria</taxon>
        <taxon>Hyphomicrobiales</taxon>
        <taxon>Rhizobiaceae</taxon>
        <taxon>Rhizobium/Agrobacterium group</taxon>
        <taxon>Rhizobium</taxon>
    </lineage>
</organism>
<keyword evidence="1" id="KW-0808">Transferase</keyword>
<dbReference type="SUPFAM" id="SSF53335">
    <property type="entry name" value="S-adenosyl-L-methionine-dependent methyltransferases"/>
    <property type="match status" value="1"/>
</dbReference>
<evidence type="ECO:0000313" key="2">
    <source>
        <dbReference type="Proteomes" id="UP001060123"/>
    </source>
</evidence>
<accession>A0ABY5XEK3</accession>
<keyword evidence="2" id="KW-1185">Reference proteome</keyword>
<dbReference type="RefSeq" id="WP_245209210.1">
    <property type="nucleotide sequence ID" value="NZ_CP104143.1"/>
</dbReference>
<dbReference type="GO" id="GO:0008168">
    <property type="term" value="F:methyltransferase activity"/>
    <property type="evidence" value="ECO:0007669"/>
    <property type="project" value="UniProtKB-KW"/>
</dbReference>
<gene>
    <name evidence="1" type="ORF">N2599_11305</name>
</gene>
<reference evidence="1" key="1">
    <citation type="submission" date="2022-09" db="EMBL/GenBank/DDBJ databases">
        <title>Australian commercial rhizobial inoculants.</title>
        <authorList>
            <person name="Kohlmeier M.G."/>
            <person name="O'Hara G.W."/>
            <person name="Colombi E."/>
            <person name="Ramsay J.P."/>
            <person name="Terpolilli J."/>
        </authorList>
    </citation>
    <scope>NUCLEOTIDE SEQUENCE</scope>
    <source>
        <strain evidence="1">WSM1592</strain>
    </source>
</reference>
<dbReference type="GO" id="GO:0032259">
    <property type="term" value="P:methylation"/>
    <property type="evidence" value="ECO:0007669"/>
    <property type="project" value="UniProtKB-KW"/>
</dbReference>
<protein>
    <submittedName>
        <fullName evidence="1">Class I SAM-dependent methyltransferase</fullName>
    </submittedName>
</protein>
<name>A0ABY5XEK3_RHISU</name>